<comment type="similarity">
    <text evidence="1">Belongs to the peptidase S8 family.</text>
</comment>
<comment type="caution">
    <text evidence="3">The sequence shown here is derived from an EMBL/GenBank/DDBJ whole genome shotgun (WGS) entry which is preliminary data.</text>
</comment>
<dbReference type="EMBL" id="JAUIZM010000005">
    <property type="protein sequence ID" value="KAK1384524.1"/>
    <property type="molecule type" value="Genomic_DNA"/>
</dbReference>
<accession>A0AAD8IGG0</accession>
<sequence length="108" mass="11613">MFGFSTTLTKSNLKSLVKINGFLYAIPDEMLSLHTTHSPSFLYTRMMFTAIIATYKVCHAFGCSGSDILAAMDTAVSDGVNIMSLSLGGVPKPYYQDSIAITALGGFQ</sequence>
<keyword evidence="2" id="KW-0732">Signal</keyword>
<evidence type="ECO:0000256" key="1">
    <source>
        <dbReference type="ARBA" id="ARBA00011073"/>
    </source>
</evidence>
<evidence type="ECO:0000313" key="4">
    <source>
        <dbReference type="Proteomes" id="UP001237642"/>
    </source>
</evidence>
<keyword evidence="4" id="KW-1185">Reference proteome</keyword>
<evidence type="ECO:0000256" key="2">
    <source>
        <dbReference type="ARBA" id="ARBA00022729"/>
    </source>
</evidence>
<dbReference type="SUPFAM" id="SSF52743">
    <property type="entry name" value="Subtilisin-like"/>
    <property type="match status" value="1"/>
</dbReference>
<evidence type="ECO:0008006" key="5">
    <source>
        <dbReference type="Google" id="ProtNLM"/>
    </source>
</evidence>
<dbReference type="InterPro" id="IPR036852">
    <property type="entry name" value="Peptidase_S8/S53_dom_sf"/>
</dbReference>
<reference evidence="3" key="1">
    <citation type="submission" date="2023-02" db="EMBL/GenBank/DDBJ databases">
        <title>Genome of toxic invasive species Heracleum sosnowskyi carries increased number of genes despite the absence of recent whole-genome duplications.</title>
        <authorList>
            <person name="Schelkunov M."/>
            <person name="Shtratnikova V."/>
            <person name="Makarenko M."/>
            <person name="Klepikova A."/>
            <person name="Omelchenko D."/>
            <person name="Novikova G."/>
            <person name="Obukhova E."/>
            <person name="Bogdanov V."/>
            <person name="Penin A."/>
            <person name="Logacheva M."/>
        </authorList>
    </citation>
    <scope>NUCLEOTIDE SEQUENCE</scope>
    <source>
        <strain evidence="3">Hsosn_3</strain>
        <tissue evidence="3">Leaf</tissue>
    </source>
</reference>
<gene>
    <name evidence="3" type="ORF">POM88_022259</name>
</gene>
<dbReference type="AlphaFoldDB" id="A0AAD8IGG0"/>
<dbReference type="PANTHER" id="PTHR10795">
    <property type="entry name" value="PROPROTEIN CONVERTASE SUBTILISIN/KEXIN"/>
    <property type="match status" value="1"/>
</dbReference>
<dbReference type="Proteomes" id="UP001237642">
    <property type="component" value="Unassembled WGS sequence"/>
</dbReference>
<reference evidence="3" key="2">
    <citation type="submission" date="2023-05" db="EMBL/GenBank/DDBJ databases">
        <authorList>
            <person name="Schelkunov M.I."/>
        </authorList>
    </citation>
    <scope>NUCLEOTIDE SEQUENCE</scope>
    <source>
        <strain evidence="3">Hsosn_3</strain>
        <tissue evidence="3">Leaf</tissue>
    </source>
</reference>
<dbReference type="Gene3D" id="3.40.50.200">
    <property type="entry name" value="Peptidase S8/S53 domain"/>
    <property type="match status" value="1"/>
</dbReference>
<dbReference type="GO" id="GO:0006508">
    <property type="term" value="P:proteolysis"/>
    <property type="evidence" value="ECO:0007669"/>
    <property type="project" value="InterPro"/>
</dbReference>
<organism evidence="3 4">
    <name type="scientific">Heracleum sosnowskyi</name>
    <dbReference type="NCBI Taxonomy" id="360622"/>
    <lineage>
        <taxon>Eukaryota</taxon>
        <taxon>Viridiplantae</taxon>
        <taxon>Streptophyta</taxon>
        <taxon>Embryophyta</taxon>
        <taxon>Tracheophyta</taxon>
        <taxon>Spermatophyta</taxon>
        <taxon>Magnoliopsida</taxon>
        <taxon>eudicotyledons</taxon>
        <taxon>Gunneridae</taxon>
        <taxon>Pentapetalae</taxon>
        <taxon>asterids</taxon>
        <taxon>campanulids</taxon>
        <taxon>Apiales</taxon>
        <taxon>Apiaceae</taxon>
        <taxon>Apioideae</taxon>
        <taxon>apioid superclade</taxon>
        <taxon>Tordylieae</taxon>
        <taxon>Tordyliinae</taxon>
        <taxon>Heracleum</taxon>
    </lineage>
</organism>
<proteinExistence type="inferred from homology"/>
<dbReference type="GO" id="GO:0004252">
    <property type="term" value="F:serine-type endopeptidase activity"/>
    <property type="evidence" value="ECO:0007669"/>
    <property type="project" value="InterPro"/>
</dbReference>
<protein>
    <recommendedName>
        <fullName evidence="5">Peptidase S8/S53 domain-containing protein</fullName>
    </recommendedName>
</protein>
<name>A0AAD8IGG0_9APIA</name>
<evidence type="ECO:0000313" key="3">
    <source>
        <dbReference type="EMBL" id="KAK1384524.1"/>
    </source>
</evidence>
<dbReference type="InterPro" id="IPR045051">
    <property type="entry name" value="SBT"/>
</dbReference>